<reference evidence="3" key="1">
    <citation type="journal article" date="2019" name="Int. J. Syst. Evol. Microbiol.">
        <title>The Global Catalogue of Microorganisms (GCM) 10K type strain sequencing project: providing services to taxonomists for standard genome sequencing and annotation.</title>
        <authorList>
            <consortium name="The Broad Institute Genomics Platform"/>
            <consortium name="The Broad Institute Genome Sequencing Center for Infectious Disease"/>
            <person name="Wu L."/>
            <person name="Ma J."/>
        </authorList>
    </citation>
    <scope>NUCLEOTIDE SEQUENCE [LARGE SCALE GENOMIC DNA]</scope>
    <source>
        <strain evidence="3">CGMCC 1.18439</strain>
    </source>
</reference>
<evidence type="ECO:0000313" key="2">
    <source>
        <dbReference type="EMBL" id="GHF95637.1"/>
    </source>
</evidence>
<organism evidence="2 3">
    <name type="scientific">Deinococcus piscis</name>
    <dbReference type="NCBI Taxonomy" id="394230"/>
    <lineage>
        <taxon>Bacteria</taxon>
        <taxon>Thermotogati</taxon>
        <taxon>Deinococcota</taxon>
        <taxon>Deinococci</taxon>
        <taxon>Deinococcales</taxon>
        <taxon>Deinococcaceae</taxon>
        <taxon>Deinococcus</taxon>
    </lineage>
</organism>
<gene>
    <name evidence="2" type="ORF">GCM10017783_04430</name>
</gene>
<dbReference type="PANTHER" id="PTHR43464">
    <property type="entry name" value="METHYLTRANSFERASE"/>
    <property type="match status" value="1"/>
</dbReference>
<sequence length="293" mass="31820">MSALLPALRRALAAESEVSFSVPDPDLGVGQYAGELGPAGPHRPWAVWTDLADLLDAHLMVGERQPGGQVQLTLRRRTYRLDPDRDYSAGSEFARVDKLEDPTFLFTLVEALRRVSPPDGGRVLALGVGTGRELDALALAFPERQLDVLGLDLDISALAAAQVRHPTFNFRQQDIGALPQDLGRFDLVLALSVLQSRGVPLDSVLRTLHRQHLTPGGGLVLGFPNARYSGGELSYGARLRNFARPDLSLLFADVAQVRRYLNKHGYKVFVTGKYEVLVTAIPGGAITPTGLEL</sequence>
<proteinExistence type="predicted"/>
<dbReference type="InterPro" id="IPR029063">
    <property type="entry name" value="SAM-dependent_MTases_sf"/>
</dbReference>
<dbReference type="CDD" id="cd02440">
    <property type="entry name" value="AdoMet_MTases"/>
    <property type="match status" value="1"/>
</dbReference>
<dbReference type="PANTHER" id="PTHR43464:SF58">
    <property type="entry name" value="BLR7975 PROTEIN"/>
    <property type="match status" value="1"/>
</dbReference>
<dbReference type="GO" id="GO:0032259">
    <property type="term" value="P:methylation"/>
    <property type="evidence" value="ECO:0007669"/>
    <property type="project" value="UniProtKB-KW"/>
</dbReference>
<dbReference type="Gene3D" id="3.40.50.150">
    <property type="entry name" value="Vaccinia Virus protein VP39"/>
    <property type="match status" value="1"/>
</dbReference>
<dbReference type="Pfam" id="PF13649">
    <property type="entry name" value="Methyltransf_25"/>
    <property type="match status" value="1"/>
</dbReference>
<dbReference type="Proteomes" id="UP000632154">
    <property type="component" value="Unassembled WGS sequence"/>
</dbReference>
<name>A0ABQ3K226_9DEIO</name>
<dbReference type="EMBL" id="BNAL01000003">
    <property type="protein sequence ID" value="GHF95637.1"/>
    <property type="molecule type" value="Genomic_DNA"/>
</dbReference>
<comment type="caution">
    <text evidence="2">The sequence shown here is derived from an EMBL/GenBank/DDBJ whole genome shotgun (WGS) entry which is preliminary data.</text>
</comment>
<keyword evidence="2" id="KW-0489">Methyltransferase</keyword>
<dbReference type="InterPro" id="IPR041698">
    <property type="entry name" value="Methyltransf_25"/>
</dbReference>
<keyword evidence="3" id="KW-1185">Reference proteome</keyword>
<dbReference type="SUPFAM" id="SSF53335">
    <property type="entry name" value="S-adenosyl-L-methionine-dependent methyltransferases"/>
    <property type="match status" value="1"/>
</dbReference>
<keyword evidence="2" id="KW-0808">Transferase</keyword>
<evidence type="ECO:0000313" key="3">
    <source>
        <dbReference type="Proteomes" id="UP000632154"/>
    </source>
</evidence>
<accession>A0ABQ3K226</accession>
<feature type="domain" description="Methyltransferase" evidence="1">
    <location>
        <begin position="123"/>
        <end position="217"/>
    </location>
</feature>
<evidence type="ECO:0000259" key="1">
    <source>
        <dbReference type="Pfam" id="PF13649"/>
    </source>
</evidence>
<dbReference type="GO" id="GO:0008168">
    <property type="term" value="F:methyltransferase activity"/>
    <property type="evidence" value="ECO:0007669"/>
    <property type="project" value="UniProtKB-KW"/>
</dbReference>
<protein>
    <submittedName>
        <fullName evidence="2">Methyltransferase type 12</fullName>
    </submittedName>
</protein>